<dbReference type="EMBL" id="JAPIVE010000002">
    <property type="protein sequence ID" value="MCX2524576.1"/>
    <property type="molecule type" value="Genomic_DNA"/>
</dbReference>
<dbReference type="Pfam" id="PF19029">
    <property type="entry name" value="DUF883_C"/>
    <property type="match status" value="1"/>
</dbReference>
<keyword evidence="1" id="KW-1133">Transmembrane helix</keyword>
<protein>
    <recommendedName>
        <fullName evidence="2">DUF883 domain-containing protein</fullName>
    </recommendedName>
</protein>
<evidence type="ECO:0000256" key="1">
    <source>
        <dbReference type="SAM" id="Phobius"/>
    </source>
</evidence>
<gene>
    <name evidence="3" type="ORF">OQ287_10000</name>
</gene>
<organism evidence="3 4">
    <name type="scientific">Larsenimonas rhizosphaerae</name>
    <dbReference type="NCBI Taxonomy" id="2944682"/>
    <lineage>
        <taxon>Bacteria</taxon>
        <taxon>Pseudomonadati</taxon>
        <taxon>Pseudomonadota</taxon>
        <taxon>Gammaproteobacteria</taxon>
        <taxon>Oceanospirillales</taxon>
        <taxon>Halomonadaceae</taxon>
        <taxon>Larsenimonas</taxon>
    </lineage>
</organism>
<sequence>MGIFRSSRDRRRAMERWHDELASGTERSRHRLEELGSDASEHLGRARARLGTDGRRAYEYGQRRAYDLDRHVHDNSWSYIAAGTAAGLIAGILLGRRR</sequence>
<dbReference type="Proteomes" id="UP001165678">
    <property type="component" value="Unassembled WGS sequence"/>
</dbReference>
<evidence type="ECO:0000313" key="4">
    <source>
        <dbReference type="Proteomes" id="UP001165678"/>
    </source>
</evidence>
<evidence type="ECO:0000313" key="3">
    <source>
        <dbReference type="EMBL" id="MCX2524576.1"/>
    </source>
</evidence>
<feature type="domain" description="DUF883" evidence="2">
    <location>
        <begin position="69"/>
        <end position="97"/>
    </location>
</feature>
<dbReference type="AlphaFoldDB" id="A0AA41ZLX3"/>
<name>A0AA41ZLX3_9GAMM</name>
<dbReference type="InterPro" id="IPR043605">
    <property type="entry name" value="DUF883_C"/>
</dbReference>
<proteinExistence type="predicted"/>
<keyword evidence="1" id="KW-0472">Membrane</keyword>
<keyword evidence="1" id="KW-0812">Transmembrane</keyword>
<keyword evidence="4" id="KW-1185">Reference proteome</keyword>
<dbReference type="RefSeq" id="WP_250935711.1">
    <property type="nucleotide sequence ID" value="NZ_JAMLJK010000001.1"/>
</dbReference>
<feature type="transmembrane region" description="Helical" evidence="1">
    <location>
        <begin position="76"/>
        <end position="95"/>
    </location>
</feature>
<comment type="caution">
    <text evidence="3">The sequence shown here is derived from an EMBL/GenBank/DDBJ whole genome shotgun (WGS) entry which is preliminary data.</text>
</comment>
<evidence type="ECO:0000259" key="2">
    <source>
        <dbReference type="Pfam" id="PF19029"/>
    </source>
</evidence>
<reference evidence="3" key="1">
    <citation type="submission" date="2022-11" db="EMBL/GenBank/DDBJ databases">
        <title>Larsenimonas rhizosphaerae sp. nov., isolated from a tidal mudflat.</title>
        <authorList>
            <person name="Lee S.D."/>
            <person name="Kim I.S."/>
        </authorList>
    </citation>
    <scope>NUCLEOTIDE SEQUENCE</scope>
    <source>
        <strain evidence="3">GH2-1</strain>
    </source>
</reference>
<accession>A0AA41ZLX3</accession>